<proteinExistence type="predicted"/>
<dbReference type="Proteomes" id="UP000319715">
    <property type="component" value="Unassembled WGS sequence"/>
</dbReference>
<accession>A0ABY3A0N2</accession>
<dbReference type="PIRSF" id="PIRSF039032">
    <property type="entry name" value="HigB-2"/>
    <property type="match status" value="1"/>
</dbReference>
<comment type="caution">
    <text evidence="1">The sequence shown here is derived from an EMBL/GenBank/DDBJ whole genome shotgun (WGS) entry which is preliminary data.</text>
</comment>
<protein>
    <submittedName>
        <fullName evidence="1">Type II toxin-antitoxin system RelE/ParE family toxin</fullName>
    </submittedName>
</protein>
<dbReference type="Pfam" id="PF06296">
    <property type="entry name" value="RelE"/>
    <property type="match status" value="1"/>
</dbReference>
<gene>
    <name evidence="1" type="ORF">FK492_07250</name>
</gene>
<evidence type="ECO:0000313" key="1">
    <source>
        <dbReference type="EMBL" id="TQC76163.1"/>
    </source>
</evidence>
<evidence type="ECO:0000313" key="2">
    <source>
        <dbReference type="Proteomes" id="UP000319715"/>
    </source>
</evidence>
<dbReference type="EMBL" id="VICF01000002">
    <property type="protein sequence ID" value="TQC76163.1"/>
    <property type="molecule type" value="Genomic_DNA"/>
</dbReference>
<sequence>METRVFSKARQSLLADDQEFQELQIFLLEHHELGDTISQTGGCKKIRWSRAGMGKRGGTRIIYYTRLSSGRIYLLLIYPKNVKDDLNEAEKALLKVFTQQMNL</sequence>
<dbReference type="InterPro" id="IPR009387">
    <property type="entry name" value="HigB-2"/>
</dbReference>
<name>A0ABY3A0N2_9GAMM</name>
<organism evidence="1 2">
    <name type="scientific">Pantoea dispersa</name>
    <dbReference type="NCBI Taxonomy" id="59814"/>
    <lineage>
        <taxon>Bacteria</taxon>
        <taxon>Pseudomonadati</taxon>
        <taxon>Pseudomonadota</taxon>
        <taxon>Gammaproteobacteria</taxon>
        <taxon>Enterobacterales</taxon>
        <taxon>Erwiniaceae</taxon>
        <taxon>Pantoea</taxon>
    </lineage>
</organism>
<reference evidence="1 2" key="1">
    <citation type="submission" date="2019-06" db="EMBL/GenBank/DDBJ databases">
        <title>Pantoea dispersa Assembly.</title>
        <authorList>
            <person name="Wang J."/>
        </authorList>
    </citation>
    <scope>NUCLEOTIDE SEQUENCE [LARGE SCALE GENOMIC DNA]</scope>
    <source>
        <strain evidence="2">bio</strain>
    </source>
</reference>
<keyword evidence="2" id="KW-1185">Reference proteome</keyword>